<feature type="non-terminal residue" evidence="1">
    <location>
        <position position="1"/>
    </location>
</feature>
<dbReference type="EMBL" id="KN822020">
    <property type="protein sequence ID" value="KIM65767.1"/>
    <property type="molecule type" value="Genomic_DNA"/>
</dbReference>
<accession>A0A0C3ALE4</accession>
<gene>
    <name evidence="1" type="ORF">SCLCIDRAFT_1211753</name>
</gene>
<protein>
    <submittedName>
        <fullName evidence="1">Uncharacterized protein</fullName>
    </submittedName>
</protein>
<reference evidence="2" key="2">
    <citation type="submission" date="2015-01" db="EMBL/GenBank/DDBJ databases">
        <title>Evolutionary Origins and Diversification of the Mycorrhizal Mutualists.</title>
        <authorList>
            <consortium name="DOE Joint Genome Institute"/>
            <consortium name="Mycorrhizal Genomics Consortium"/>
            <person name="Kohler A."/>
            <person name="Kuo A."/>
            <person name="Nagy L.G."/>
            <person name="Floudas D."/>
            <person name="Copeland A."/>
            <person name="Barry K.W."/>
            <person name="Cichocki N."/>
            <person name="Veneault-Fourrey C."/>
            <person name="LaButti K."/>
            <person name="Lindquist E.A."/>
            <person name="Lipzen A."/>
            <person name="Lundell T."/>
            <person name="Morin E."/>
            <person name="Murat C."/>
            <person name="Riley R."/>
            <person name="Ohm R."/>
            <person name="Sun H."/>
            <person name="Tunlid A."/>
            <person name="Henrissat B."/>
            <person name="Grigoriev I.V."/>
            <person name="Hibbett D.S."/>
            <person name="Martin F."/>
        </authorList>
    </citation>
    <scope>NUCLEOTIDE SEQUENCE [LARGE SCALE GENOMIC DNA]</scope>
    <source>
        <strain evidence="2">Foug A</strain>
    </source>
</reference>
<dbReference type="InParanoid" id="A0A0C3ALE4"/>
<dbReference type="Proteomes" id="UP000053989">
    <property type="component" value="Unassembled WGS sequence"/>
</dbReference>
<name>A0A0C3ALE4_9AGAM</name>
<evidence type="ECO:0000313" key="1">
    <source>
        <dbReference type="EMBL" id="KIM65767.1"/>
    </source>
</evidence>
<reference evidence="1 2" key="1">
    <citation type="submission" date="2014-04" db="EMBL/GenBank/DDBJ databases">
        <authorList>
            <consortium name="DOE Joint Genome Institute"/>
            <person name="Kuo A."/>
            <person name="Kohler A."/>
            <person name="Nagy L.G."/>
            <person name="Floudas D."/>
            <person name="Copeland A."/>
            <person name="Barry K.W."/>
            <person name="Cichocki N."/>
            <person name="Veneault-Fourrey C."/>
            <person name="LaButti K."/>
            <person name="Lindquist E.A."/>
            <person name="Lipzen A."/>
            <person name="Lundell T."/>
            <person name="Morin E."/>
            <person name="Murat C."/>
            <person name="Sun H."/>
            <person name="Tunlid A."/>
            <person name="Henrissat B."/>
            <person name="Grigoriev I.V."/>
            <person name="Hibbett D.S."/>
            <person name="Martin F."/>
            <person name="Nordberg H.P."/>
            <person name="Cantor M.N."/>
            <person name="Hua S.X."/>
        </authorList>
    </citation>
    <scope>NUCLEOTIDE SEQUENCE [LARGE SCALE GENOMIC DNA]</scope>
    <source>
        <strain evidence="1 2">Foug A</strain>
    </source>
</reference>
<sequence>PDCEPSRQLNESRPTDVTLLWKVGAMLPQHGTVAFPIAQVQGSRSTSRPGVICLSLRPPTLMWAQSP</sequence>
<keyword evidence="2" id="KW-1185">Reference proteome</keyword>
<dbReference type="HOGENOM" id="CLU_2819686_0_0_1"/>
<dbReference type="AlphaFoldDB" id="A0A0C3ALE4"/>
<proteinExistence type="predicted"/>
<evidence type="ECO:0000313" key="2">
    <source>
        <dbReference type="Proteomes" id="UP000053989"/>
    </source>
</evidence>
<organism evidence="1 2">
    <name type="scientific">Scleroderma citrinum Foug A</name>
    <dbReference type="NCBI Taxonomy" id="1036808"/>
    <lineage>
        <taxon>Eukaryota</taxon>
        <taxon>Fungi</taxon>
        <taxon>Dikarya</taxon>
        <taxon>Basidiomycota</taxon>
        <taxon>Agaricomycotina</taxon>
        <taxon>Agaricomycetes</taxon>
        <taxon>Agaricomycetidae</taxon>
        <taxon>Boletales</taxon>
        <taxon>Sclerodermatineae</taxon>
        <taxon>Sclerodermataceae</taxon>
        <taxon>Scleroderma</taxon>
    </lineage>
</organism>